<accession>A0A6N7ET05</accession>
<gene>
    <name evidence="1" type="ORF">GB881_14845</name>
</gene>
<sequence>MCDTSGQELSIDAAGVPALGYGEQESAQGFTCDSDETGITCTHDESGYSFALRRAAYTLS</sequence>
<organism evidence="1 2">
    <name type="scientific">Georgenia subflava</name>
    <dbReference type="NCBI Taxonomy" id="1622177"/>
    <lineage>
        <taxon>Bacteria</taxon>
        <taxon>Bacillati</taxon>
        <taxon>Actinomycetota</taxon>
        <taxon>Actinomycetes</taxon>
        <taxon>Micrococcales</taxon>
        <taxon>Bogoriellaceae</taxon>
        <taxon>Georgenia</taxon>
    </lineage>
</organism>
<dbReference type="EMBL" id="WHPC01000073">
    <property type="protein sequence ID" value="MPV38304.1"/>
    <property type="molecule type" value="Genomic_DNA"/>
</dbReference>
<evidence type="ECO:0000313" key="1">
    <source>
        <dbReference type="EMBL" id="MPV38304.1"/>
    </source>
</evidence>
<name>A0A6N7ET05_9MICO</name>
<dbReference type="AlphaFoldDB" id="A0A6N7ET05"/>
<keyword evidence="2" id="KW-1185">Reference proteome</keyword>
<evidence type="ECO:0000313" key="2">
    <source>
        <dbReference type="Proteomes" id="UP000437709"/>
    </source>
</evidence>
<protein>
    <submittedName>
        <fullName evidence="1">Uncharacterized protein</fullName>
    </submittedName>
</protein>
<proteinExistence type="predicted"/>
<reference evidence="1 2" key="1">
    <citation type="submission" date="2019-10" db="EMBL/GenBank/DDBJ databases">
        <title>Georgenia wutianyii sp. nov. and Georgenia yuyongxinii sp. nov. isolated from plateau pika (Ochotona curzoniae) in the Qinghai-Tibet plateau of China.</title>
        <authorList>
            <person name="Tian Z."/>
        </authorList>
    </citation>
    <scope>NUCLEOTIDE SEQUENCE [LARGE SCALE GENOMIC DNA]</scope>
    <source>
        <strain evidence="1 2">JCM 19765</strain>
    </source>
</reference>
<dbReference type="Proteomes" id="UP000437709">
    <property type="component" value="Unassembled WGS sequence"/>
</dbReference>
<dbReference type="OrthoDB" id="4485680at2"/>
<comment type="caution">
    <text evidence="1">The sequence shown here is derived from an EMBL/GenBank/DDBJ whole genome shotgun (WGS) entry which is preliminary data.</text>
</comment>